<dbReference type="Pfam" id="PF03069">
    <property type="entry name" value="FmdA_AmdA"/>
    <property type="match status" value="2"/>
</dbReference>
<sequence length="560" mass="60314">MAPHFSSCLLALFLFALVGEQVQLCSAQGPSASPTTNTSSPAPAVAPATGPATSPTSGSGLPSQCSGPSTSYLPANSSTVRWGYYDLFQDPVAYVQSGDIITVEVITHEAGNDWAKMIQGDPGVSDIYYWATNTSIAAKNVPKYPGSGSHIVTGPIYVCGAEAGDVLQVEILSLKPRPNPLTGKTYGINRASNFGYQIRAGHRDGTPFTSSIITVYDVVQDKEGFWGNPVYQFEVPKMLDPNRGGNTALQNIQNGVVVPHAVNYGVDNNAELSFPYPDGFQTTLNQSTPIRYLNNSLNYRVPLRPHLGIMGVMPGNGQNYLNGAPNGTRGASTVPPSRFGGNIDDWRIGAGTTMYYTVETPGARLVMADTHAAQGDSELVGTAIETSFTVTVRVSTIKKAELPPEVAGLNFPLLETPTEYIVHGYTYQNYLDNLPVPSTVTNLGVGDDLNRAFQTAFNESRNFLMDVFSLSEEEALSVMSTSVDYSVTQVVDSNWGIHGAIKKEVFSQSVGNRKLLEFYADEHGITRSTTSFPDTARRQAALREAAAAKWTIGKLLKKFF</sequence>
<dbReference type="SUPFAM" id="SSF141130">
    <property type="entry name" value="Acetamidase/Formamidase-like"/>
    <property type="match status" value="1"/>
</dbReference>
<dbReference type="Gene3D" id="3.10.28.20">
    <property type="entry name" value="Acetamidase/Formamidase-like domains"/>
    <property type="match status" value="1"/>
</dbReference>
<gene>
    <name evidence="3" type="ORF">KFL_000180480</name>
</gene>
<evidence type="ECO:0000313" key="4">
    <source>
        <dbReference type="Proteomes" id="UP000054558"/>
    </source>
</evidence>
<keyword evidence="2" id="KW-0732">Signal</keyword>
<dbReference type="STRING" id="105231.A0A1Y1HJP4"/>
<dbReference type="EMBL" id="DF236967">
    <property type="protein sequence ID" value="GAQ78765.1"/>
    <property type="molecule type" value="Genomic_DNA"/>
</dbReference>
<organism evidence="3 4">
    <name type="scientific">Klebsormidium nitens</name>
    <name type="common">Green alga</name>
    <name type="synonym">Ulothrix nitens</name>
    <dbReference type="NCBI Taxonomy" id="105231"/>
    <lineage>
        <taxon>Eukaryota</taxon>
        <taxon>Viridiplantae</taxon>
        <taxon>Streptophyta</taxon>
        <taxon>Klebsormidiophyceae</taxon>
        <taxon>Klebsormidiales</taxon>
        <taxon>Klebsormidiaceae</taxon>
        <taxon>Klebsormidium</taxon>
    </lineage>
</organism>
<dbReference type="OMA" id="YVGDPHF"/>
<dbReference type="Proteomes" id="UP000054558">
    <property type="component" value="Unassembled WGS sequence"/>
</dbReference>
<feature type="region of interest" description="Disordered" evidence="1">
    <location>
        <begin position="27"/>
        <end position="68"/>
    </location>
</feature>
<feature type="chain" id="PRO_5012192033" evidence="2">
    <location>
        <begin position="28"/>
        <end position="560"/>
    </location>
</feature>
<evidence type="ECO:0000256" key="2">
    <source>
        <dbReference type="SAM" id="SignalP"/>
    </source>
</evidence>
<proteinExistence type="predicted"/>
<dbReference type="OrthoDB" id="506331at2759"/>
<dbReference type="AlphaFoldDB" id="A0A1Y1HJP4"/>
<dbReference type="Gene3D" id="2.60.120.580">
    <property type="entry name" value="Acetamidase/Formamidase-like domains"/>
    <property type="match status" value="2"/>
</dbReference>
<feature type="compositionally biased region" description="Low complexity" evidence="1">
    <location>
        <begin position="29"/>
        <end position="63"/>
    </location>
</feature>
<name>A0A1Y1HJP4_KLENI</name>
<reference evidence="3 4" key="1">
    <citation type="journal article" date="2014" name="Nat. Commun.">
        <title>Klebsormidium flaccidum genome reveals primary factors for plant terrestrial adaptation.</title>
        <authorList>
            <person name="Hori K."/>
            <person name="Maruyama F."/>
            <person name="Fujisawa T."/>
            <person name="Togashi T."/>
            <person name="Yamamoto N."/>
            <person name="Seo M."/>
            <person name="Sato S."/>
            <person name="Yamada T."/>
            <person name="Mori H."/>
            <person name="Tajima N."/>
            <person name="Moriyama T."/>
            <person name="Ikeuchi M."/>
            <person name="Watanabe M."/>
            <person name="Wada H."/>
            <person name="Kobayashi K."/>
            <person name="Saito M."/>
            <person name="Masuda T."/>
            <person name="Sasaki-Sekimoto Y."/>
            <person name="Mashiguchi K."/>
            <person name="Awai K."/>
            <person name="Shimojima M."/>
            <person name="Masuda S."/>
            <person name="Iwai M."/>
            <person name="Nobusawa T."/>
            <person name="Narise T."/>
            <person name="Kondo S."/>
            <person name="Saito H."/>
            <person name="Sato R."/>
            <person name="Murakawa M."/>
            <person name="Ihara Y."/>
            <person name="Oshima-Yamada Y."/>
            <person name="Ohtaka K."/>
            <person name="Satoh M."/>
            <person name="Sonobe K."/>
            <person name="Ishii M."/>
            <person name="Ohtani R."/>
            <person name="Kanamori-Sato M."/>
            <person name="Honoki R."/>
            <person name="Miyazaki D."/>
            <person name="Mochizuki H."/>
            <person name="Umetsu J."/>
            <person name="Higashi K."/>
            <person name="Shibata D."/>
            <person name="Kamiya Y."/>
            <person name="Sato N."/>
            <person name="Nakamura Y."/>
            <person name="Tabata S."/>
            <person name="Ida S."/>
            <person name="Kurokawa K."/>
            <person name="Ohta H."/>
        </authorList>
    </citation>
    <scope>NUCLEOTIDE SEQUENCE [LARGE SCALE GENOMIC DNA]</scope>
    <source>
        <strain evidence="3 4">NIES-2285</strain>
    </source>
</reference>
<dbReference type="GO" id="GO:0016811">
    <property type="term" value="F:hydrolase activity, acting on carbon-nitrogen (but not peptide) bonds, in linear amides"/>
    <property type="evidence" value="ECO:0007669"/>
    <property type="project" value="InterPro"/>
</dbReference>
<dbReference type="InterPro" id="IPR004304">
    <property type="entry name" value="FmdA_AmdA"/>
</dbReference>
<dbReference type="PANTHER" id="PTHR31891:SF1">
    <property type="entry name" value="FORMAMIDASE C869.04-RELATED"/>
    <property type="match status" value="1"/>
</dbReference>
<dbReference type="PANTHER" id="PTHR31891">
    <property type="entry name" value="FORMAMIDASE C869.04-RELATED"/>
    <property type="match status" value="1"/>
</dbReference>
<keyword evidence="4" id="KW-1185">Reference proteome</keyword>
<protein>
    <submittedName>
        <fullName evidence="3">Acetamidase/formamidase</fullName>
    </submittedName>
</protein>
<accession>A0A1Y1HJP4</accession>
<evidence type="ECO:0000313" key="3">
    <source>
        <dbReference type="EMBL" id="GAQ78765.1"/>
    </source>
</evidence>
<feature type="signal peptide" evidence="2">
    <location>
        <begin position="1"/>
        <end position="27"/>
    </location>
</feature>
<evidence type="ECO:0000256" key="1">
    <source>
        <dbReference type="SAM" id="MobiDB-lite"/>
    </source>
</evidence>